<keyword evidence="1" id="KW-0812">Transmembrane</keyword>
<feature type="transmembrane region" description="Helical" evidence="1">
    <location>
        <begin position="12"/>
        <end position="35"/>
    </location>
</feature>
<keyword evidence="1" id="KW-0472">Membrane</keyword>
<reference evidence="2 3" key="1">
    <citation type="submission" date="2020-08" db="EMBL/GenBank/DDBJ databases">
        <title>Genomic Encyclopedia of Type Strains, Phase III (KMG-III): the genomes of soil and plant-associated and newly described type strains.</title>
        <authorList>
            <person name="Whitman W."/>
        </authorList>
    </citation>
    <scope>NUCLEOTIDE SEQUENCE [LARGE SCALE GENOMIC DNA]</scope>
    <source>
        <strain evidence="2 3">CECT 5831</strain>
    </source>
</reference>
<evidence type="ECO:0000256" key="1">
    <source>
        <dbReference type="SAM" id="Phobius"/>
    </source>
</evidence>
<keyword evidence="1" id="KW-1133">Transmembrane helix</keyword>
<sequence>MLKQHHVIKVLLAAVGGAACGIFLSTIIAALGYLIHDRPAGTPYLPLIMAALFAGIAALTSDYKGGKPHDKHPS</sequence>
<comment type="caution">
    <text evidence="2">The sequence shown here is derived from an EMBL/GenBank/DDBJ whole genome shotgun (WGS) entry which is preliminary data.</text>
</comment>
<name>A0A839TR39_9BACL</name>
<proteinExistence type="predicted"/>
<protein>
    <submittedName>
        <fullName evidence="2">Na+/H+-dicarboxylate symporter</fullName>
    </submittedName>
</protein>
<dbReference type="EMBL" id="JACHXJ010000003">
    <property type="protein sequence ID" value="MBB3128983.1"/>
    <property type="molecule type" value="Genomic_DNA"/>
</dbReference>
<feature type="transmembrane region" description="Helical" evidence="1">
    <location>
        <begin position="41"/>
        <end position="61"/>
    </location>
</feature>
<evidence type="ECO:0000313" key="2">
    <source>
        <dbReference type="EMBL" id="MBB3128983.1"/>
    </source>
</evidence>
<dbReference type="AlphaFoldDB" id="A0A839TR39"/>
<dbReference type="RefSeq" id="WP_183583231.1">
    <property type="nucleotide sequence ID" value="NZ_JACHXJ010000003.1"/>
</dbReference>
<evidence type="ECO:0000313" key="3">
    <source>
        <dbReference type="Proteomes" id="UP000517523"/>
    </source>
</evidence>
<dbReference type="PROSITE" id="PS51257">
    <property type="entry name" value="PROKAR_LIPOPROTEIN"/>
    <property type="match status" value="1"/>
</dbReference>
<accession>A0A839TR39</accession>
<gene>
    <name evidence="2" type="ORF">FHS19_003658</name>
</gene>
<dbReference type="InterPro" id="IPR046001">
    <property type="entry name" value="DUF5957"/>
</dbReference>
<dbReference type="Proteomes" id="UP000517523">
    <property type="component" value="Unassembled WGS sequence"/>
</dbReference>
<organism evidence="2 3">
    <name type="scientific">Paenibacillus rhizosphaerae</name>
    <dbReference type="NCBI Taxonomy" id="297318"/>
    <lineage>
        <taxon>Bacteria</taxon>
        <taxon>Bacillati</taxon>
        <taxon>Bacillota</taxon>
        <taxon>Bacilli</taxon>
        <taxon>Bacillales</taxon>
        <taxon>Paenibacillaceae</taxon>
        <taxon>Paenibacillus</taxon>
    </lineage>
</organism>
<dbReference type="Pfam" id="PF19382">
    <property type="entry name" value="DUF5957"/>
    <property type="match status" value="1"/>
</dbReference>